<reference evidence="6 7" key="2">
    <citation type="submission" date="2018-11" db="EMBL/GenBank/DDBJ databases">
        <authorList>
            <consortium name="Pathogen Informatics"/>
        </authorList>
    </citation>
    <scope>NUCLEOTIDE SEQUENCE [LARGE SCALE GENOMIC DNA]</scope>
</reference>
<comment type="similarity">
    <text evidence="1">Belongs to the SKP1 family.</text>
</comment>
<dbReference type="InterPro" id="IPR016897">
    <property type="entry name" value="SKP1"/>
</dbReference>
<evidence type="ECO:0000313" key="6">
    <source>
        <dbReference type="EMBL" id="VDM98623.1"/>
    </source>
</evidence>
<dbReference type="InterPro" id="IPR001232">
    <property type="entry name" value="SKP1-like"/>
</dbReference>
<dbReference type="SUPFAM" id="SSF81382">
    <property type="entry name" value="Skp1 dimerisation domain-like"/>
    <property type="match status" value="1"/>
</dbReference>
<dbReference type="Pfam" id="PF03931">
    <property type="entry name" value="Skp1_POZ"/>
    <property type="match status" value="1"/>
</dbReference>
<dbReference type="Proteomes" id="UP000276776">
    <property type="component" value="Unassembled WGS sequence"/>
</dbReference>
<evidence type="ECO:0000256" key="2">
    <source>
        <dbReference type="ARBA" id="ARBA00022786"/>
    </source>
</evidence>
<sequence>MSRIEDHQLKGQEASTQWTRNSSIPEENLSTTAPAFASSISTRRNEPDANSISDVTSLAMDFTTSEVIDDSIKQKMSQNNHKKQVQTFPVNGCGVQTDIAQFQVHELMLKLHDLQTKVRPNLMNRSAETSLNDSITNITTKGRGIQNEKSRKMCNKCIQYEFTPSLVDSSTAIDRSIREMVEQGASTIKDSDSLLHQSMETDAWIPQLQFPECSRSVQTMFDDEDDDENQEQVSLTSKQTGTVQKDGSTDFFTVDNSTQCSLESKDVCDTYVQTVLEMNDFCSDRLTCRNYNASTLTLNGSSSETEQSSLGNGEPLRRDLIIQTDDSYLKIARRLDQIRTNRTESLHICIARPLKKSKSFTEDPSARRRFFLQPVCNPKKVFDEKKEDRLSLQKFQMAKVSEDLPNSSETIQPKTSNFLTAKSDPRFHKSRSISPQILCRRPPVRSSFRRKPSLPGSVQPGKVSDFIWYHEKGIHNPGTPEGLRASQMIIIDMRDKDAVDTFGLGSASCSVPVNYCKGIVVTTCCYNNEDVTQSEKRRINLLSQDGETIIVDMDVMAQAKTINNMLTDLLIDQADDSQPAFDLPVQLPAKTIKKVLTWCTHQAYLTEDEGKSEEEKIWRKNFLALPDNNELFELVQAANYLDVGDLLSFGCETIANHIKGKTVEELRAFFNIENDFSPEEEARIRAENAWCEM</sequence>
<dbReference type="Pfam" id="PF01466">
    <property type="entry name" value="Skp1"/>
    <property type="match status" value="1"/>
</dbReference>
<dbReference type="EMBL" id="UYYF01000574">
    <property type="protein sequence ID" value="VDM98623.1"/>
    <property type="molecule type" value="Genomic_DNA"/>
</dbReference>
<dbReference type="OrthoDB" id="2342932at2759"/>
<evidence type="ECO:0000313" key="8">
    <source>
        <dbReference type="WBParaSite" id="TCLT_0000258301-mRNA-1"/>
    </source>
</evidence>
<evidence type="ECO:0000259" key="5">
    <source>
        <dbReference type="Pfam" id="PF03931"/>
    </source>
</evidence>
<evidence type="ECO:0000256" key="3">
    <source>
        <dbReference type="SAM" id="MobiDB-lite"/>
    </source>
</evidence>
<proteinExistence type="inferred from homology"/>
<protein>
    <submittedName>
        <fullName evidence="8">Skp1-related protein</fullName>
    </submittedName>
</protein>
<feature type="compositionally biased region" description="Basic and acidic residues" evidence="3">
    <location>
        <begin position="1"/>
        <end position="10"/>
    </location>
</feature>
<feature type="domain" description="SKP1 component POZ" evidence="5">
    <location>
        <begin position="539"/>
        <end position="602"/>
    </location>
</feature>
<dbReference type="AlphaFoldDB" id="A0A0N5CQT3"/>
<dbReference type="SUPFAM" id="SSF54695">
    <property type="entry name" value="POZ domain"/>
    <property type="match status" value="1"/>
</dbReference>
<reference evidence="8" key="1">
    <citation type="submission" date="2017-02" db="UniProtKB">
        <authorList>
            <consortium name="WormBaseParasite"/>
        </authorList>
    </citation>
    <scope>IDENTIFICATION</scope>
</reference>
<keyword evidence="2" id="KW-0833">Ubl conjugation pathway</keyword>
<evidence type="ECO:0000259" key="4">
    <source>
        <dbReference type="Pfam" id="PF01466"/>
    </source>
</evidence>
<dbReference type="WBParaSite" id="TCLT_0000258301-mRNA-1">
    <property type="protein sequence ID" value="TCLT_0000258301-mRNA-1"/>
    <property type="gene ID" value="TCLT_0000258301"/>
</dbReference>
<organism evidence="8">
    <name type="scientific">Thelazia callipaeda</name>
    <name type="common">Oriental eyeworm</name>
    <name type="synonym">Parasitic nematode</name>
    <dbReference type="NCBI Taxonomy" id="103827"/>
    <lineage>
        <taxon>Eukaryota</taxon>
        <taxon>Metazoa</taxon>
        <taxon>Ecdysozoa</taxon>
        <taxon>Nematoda</taxon>
        <taxon>Chromadorea</taxon>
        <taxon>Rhabditida</taxon>
        <taxon>Spirurina</taxon>
        <taxon>Spiruromorpha</taxon>
        <taxon>Thelazioidea</taxon>
        <taxon>Thelaziidae</taxon>
        <taxon>Thelazia</taxon>
    </lineage>
</organism>
<name>A0A0N5CQT3_THECL</name>
<dbReference type="GO" id="GO:0006511">
    <property type="term" value="P:ubiquitin-dependent protein catabolic process"/>
    <property type="evidence" value="ECO:0007669"/>
    <property type="project" value="InterPro"/>
</dbReference>
<dbReference type="InterPro" id="IPR016073">
    <property type="entry name" value="Skp1_comp_POZ"/>
</dbReference>
<feature type="region of interest" description="Disordered" evidence="3">
    <location>
        <begin position="1"/>
        <end position="28"/>
    </location>
</feature>
<dbReference type="InterPro" id="IPR011333">
    <property type="entry name" value="SKP1/BTB/POZ_sf"/>
</dbReference>
<dbReference type="SMART" id="SM00512">
    <property type="entry name" value="Skp1"/>
    <property type="match status" value="1"/>
</dbReference>
<dbReference type="Gene3D" id="3.30.710.10">
    <property type="entry name" value="Potassium Channel Kv1.1, Chain A"/>
    <property type="match status" value="1"/>
</dbReference>
<dbReference type="PANTHER" id="PTHR11165">
    <property type="entry name" value="SKP1"/>
    <property type="match status" value="1"/>
</dbReference>
<keyword evidence="7" id="KW-1185">Reference proteome</keyword>
<feature type="domain" description="SKP1 component dimerisation" evidence="4">
    <location>
        <begin position="645"/>
        <end position="691"/>
    </location>
</feature>
<feature type="compositionally biased region" description="Polar residues" evidence="3">
    <location>
        <begin position="13"/>
        <end position="28"/>
    </location>
</feature>
<dbReference type="InterPro" id="IPR036296">
    <property type="entry name" value="SKP1-like_dim_sf"/>
</dbReference>
<evidence type="ECO:0000256" key="1">
    <source>
        <dbReference type="ARBA" id="ARBA00009993"/>
    </source>
</evidence>
<dbReference type="STRING" id="103827.A0A0N5CQT3"/>
<dbReference type="InterPro" id="IPR016072">
    <property type="entry name" value="Skp1_comp_dimer"/>
</dbReference>
<gene>
    <name evidence="6" type="ORF">TCLT_LOCUS2584</name>
</gene>
<evidence type="ECO:0000313" key="7">
    <source>
        <dbReference type="Proteomes" id="UP000276776"/>
    </source>
</evidence>
<accession>A0A0N5CQT3</accession>